<keyword evidence="2" id="KW-0472">Membrane</keyword>
<dbReference type="PANTHER" id="PTHR31834">
    <property type="entry name" value="INITIATION-SPECIFIC ALPHA-1,6-MANNOSYLTRANSFERASE"/>
    <property type="match status" value="1"/>
</dbReference>
<dbReference type="InterPro" id="IPR029044">
    <property type="entry name" value="Nucleotide-diphossugar_trans"/>
</dbReference>
<dbReference type="OrthoDB" id="409543at2759"/>
<dbReference type="InterPro" id="IPR007577">
    <property type="entry name" value="GlycoTrfase_DXD_sugar-bd_CS"/>
</dbReference>
<keyword evidence="4" id="KW-1185">Reference proteome</keyword>
<dbReference type="GO" id="GO:0000009">
    <property type="term" value="F:alpha-1,6-mannosyltransferase activity"/>
    <property type="evidence" value="ECO:0007669"/>
    <property type="project" value="InterPro"/>
</dbReference>
<evidence type="ECO:0008006" key="5">
    <source>
        <dbReference type="Google" id="ProtNLM"/>
    </source>
</evidence>
<keyword evidence="2" id="KW-0812">Transmembrane</keyword>
<dbReference type="STRING" id="2070753.A0A3A2ZM50"/>
<proteinExistence type="inferred from homology"/>
<gene>
    <name evidence="3" type="ORF">PHISCL_03354</name>
</gene>
<dbReference type="GO" id="GO:0006487">
    <property type="term" value="P:protein N-linked glycosylation"/>
    <property type="evidence" value="ECO:0007669"/>
    <property type="project" value="TreeGrafter"/>
</dbReference>
<comment type="similarity">
    <text evidence="1">Belongs to the glycosyltransferase 32 family.</text>
</comment>
<dbReference type="InterPro" id="IPR039367">
    <property type="entry name" value="Och1-like"/>
</dbReference>
<evidence type="ECO:0000313" key="4">
    <source>
        <dbReference type="Proteomes" id="UP000266188"/>
    </source>
</evidence>
<dbReference type="Proteomes" id="UP000266188">
    <property type="component" value="Unassembled WGS sequence"/>
</dbReference>
<dbReference type="Gene3D" id="3.90.550.20">
    <property type="match status" value="1"/>
</dbReference>
<feature type="transmembrane region" description="Helical" evidence="2">
    <location>
        <begin position="20"/>
        <end position="36"/>
    </location>
</feature>
<reference evidence="4" key="1">
    <citation type="submission" date="2017-02" db="EMBL/GenBank/DDBJ databases">
        <authorList>
            <person name="Tafer H."/>
            <person name="Lopandic K."/>
        </authorList>
    </citation>
    <scope>NUCLEOTIDE SEQUENCE [LARGE SCALE GENOMIC DNA]</scope>
    <source>
        <strain evidence="4">CBS 366.77</strain>
    </source>
</reference>
<evidence type="ECO:0000256" key="2">
    <source>
        <dbReference type="SAM" id="Phobius"/>
    </source>
</evidence>
<protein>
    <recommendedName>
        <fullName evidence="5">Glycosyltransferase family 32 protein</fullName>
    </recommendedName>
</protein>
<dbReference type="GO" id="GO:0000136">
    <property type="term" value="C:mannan polymerase complex"/>
    <property type="evidence" value="ECO:0007669"/>
    <property type="project" value="TreeGrafter"/>
</dbReference>
<dbReference type="SUPFAM" id="SSF53448">
    <property type="entry name" value="Nucleotide-diphospho-sugar transferases"/>
    <property type="match status" value="1"/>
</dbReference>
<dbReference type="Pfam" id="PF04488">
    <property type="entry name" value="Gly_transf_sug"/>
    <property type="match status" value="1"/>
</dbReference>
<name>A0A3A2ZM50_9EURO</name>
<organism evidence="3 4">
    <name type="scientific">Aspergillus sclerotialis</name>
    <dbReference type="NCBI Taxonomy" id="2070753"/>
    <lineage>
        <taxon>Eukaryota</taxon>
        <taxon>Fungi</taxon>
        <taxon>Dikarya</taxon>
        <taxon>Ascomycota</taxon>
        <taxon>Pezizomycotina</taxon>
        <taxon>Eurotiomycetes</taxon>
        <taxon>Eurotiomycetidae</taxon>
        <taxon>Eurotiales</taxon>
        <taxon>Aspergillaceae</taxon>
        <taxon>Aspergillus</taxon>
        <taxon>Aspergillus subgen. Polypaecilum</taxon>
    </lineage>
</organism>
<comment type="caution">
    <text evidence="3">The sequence shown here is derived from an EMBL/GenBank/DDBJ whole genome shotgun (WGS) entry which is preliminary data.</text>
</comment>
<accession>A0A3A2ZM50</accession>
<dbReference type="AlphaFoldDB" id="A0A3A2ZM50"/>
<dbReference type="PANTHER" id="PTHR31834:SF9">
    <property type="entry name" value="INITIATION-SPECIFIC ALPHA-1,6-MANNOSYLTRANSFERASE"/>
    <property type="match status" value="1"/>
</dbReference>
<evidence type="ECO:0000256" key="1">
    <source>
        <dbReference type="ARBA" id="ARBA00009003"/>
    </source>
</evidence>
<keyword evidence="2" id="KW-1133">Transmembrane helix</keyword>
<dbReference type="EMBL" id="MVGC01000086">
    <property type="protein sequence ID" value="RJE24299.1"/>
    <property type="molecule type" value="Genomic_DNA"/>
</dbReference>
<evidence type="ECO:0000313" key="3">
    <source>
        <dbReference type="EMBL" id="RJE24299.1"/>
    </source>
</evidence>
<sequence>MAIKFLPKRTRSLRRTYHKLTILLIAALLIYLWIHLSESRRASDAKRTPHHDVADKPRFLYHSRFRDHPDYDYEATIDTALRAVEERAMSETKGTIEAKERIWQIRLDEEGPGEDVERGDDSSDFEFMNDEWEYELITKTTAIKFIKDTFSSIPDLLHTYNTYPYDVLRADLLRYLILWYYGGYYADMDIYPARSIKGCPSMKPLFQSMSKAKPTVSLVLGVEIDEPYASPQLLREWKWTRSYQFIQYNIYAPRRFSPLLRRAIVRTLAHTKQHNERNSFFSRGKYTQNSVLEISGPGMFTDAILDTLSETLRRTHPLITTSVEKDKDVGELGPESKVGSWKRITWAPFHNLQDSLWIDASDAEDMGGLGVLPVRVWGNGQRHSGAGTFKAKEACVNHRFGGTWKKTWWEWAFG</sequence>